<evidence type="ECO:0000256" key="1">
    <source>
        <dbReference type="ARBA" id="ARBA00001974"/>
    </source>
</evidence>
<dbReference type="EMBL" id="SDKK01000013">
    <property type="protein sequence ID" value="TYC55304.1"/>
    <property type="molecule type" value="Genomic_DNA"/>
</dbReference>
<dbReference type="Gene3D" id="1.10.540.10">
    <property type="entry name" value="Acyl-CoA dehydrogenase/oxidase, N-terminal domain"/>
    <property type="match status" value="1"/>
</dbReference>
<dbReference type="Proteomes" id="UP000389128">
    <property type="component" value="Unassembled WGS sequence"/>
</dbReference>
<feature type="domain" description="Acyl-CoA dehydrogenase/oxidase N-terminal" evidence="7">
    <location>
        <begin position="10"/>
        <end position="116"/>
    </location>
</feature>
<evidence type="ECO:0000256" key="4">
    <source>
        <dbReference type="ARBA" id="ARBA00022827"/>
    </source>
</evidence>
<reference evidence="8 9" key="1">
    <citation type="submission" date="2019-01" db="EMBL/GenBank/DDBJ databases">
        <title>Zoogloea oleivorans genome sequencing and assembly.</title>
        <authorList>
            <person name="Tancsics A."/>
            <person name="Farkas M."/>
            <person name="Kriszt B."/>
            <person name="Maroti G."/>
            <person name="Horvath B."/>
        </authorList>
    </citation>
    <scope>NUCLEOTIDE SEQUENCE [LARGE SCALE GENOMIC DNA]</scope>
    <source>
        <strain evidence="8 9">Buc</strain>
    </source>
</reference>
<feature type="domain" description="Acyl-CoA dehydrogenase/oxidase C-terminal" evidence="6">
    <location>
        <begin position="225"/>
        <end position="351"/>
    </location>
</feature>
<dbReference type="GO" id="GO:0050660">
    <property type="term" value="F:flavin adenine dinucleotide binding"/>
    <property type="evidence" value="ECO:0007669"/>
    <property type="project" value="InterPro"/>
</dbReference>
<organism evidence="8 9">
    <name type="scientific">Zoogloea oleivorans</name>
    <dbReference type="NCBI Taxonomy" id="1552750"/>
    <lineage>
        <taxon>Bacteria</taxon>
        <taxon>Pseudomonadati</taxon>
        <taxon>Pseudomonadota</taxon>
        <taxon>Betaproteobacteria</taxon>
        <taxon>Rhodocyclales</taxon>
        <taxon>Zoogloeaceae</taxon>
        <taxon>Zoogloea</taxon>
    </lineage>
</organism>
<dbReference type="PANTHER" id="PTHR43884">
    <property type="entry name" value="ACYL-COA DEHYDROGENASE"/>
    <property type="match status" value="1"/>
</dbReference>
<dbReference type="InterPro" id="IPR036250">
    <property type="entry name" value="AcylCo_DH-like_C"/>
</dbReference>
<dbReference type="AlphaFoldDB" id="A0A6C2CM70"/>
<evidence type="ECO:0000256" key="2">
    <source>
        <dbReference type="ARBA" id="ARBA00009347"/>
    </source>
</evidence>
<gene>
    <name evidence="8" type="ORF">ETQ85_14930</name>
</gene>
<evidence type="ECO:0000256" key="5">
    <source>
        <dbReference type="ARBA" id="ARBA00023002"/>
    </source>
</evidence>
<keyword evidence="5" id="KW-0560">Oxidoreductase</keyword>
<dbReference type="InterPro" id="IPR037069">
    <property type="entry name" value="AcylCoA_DH/ox_N_sf"/>
</dbReference>
<dbReference type="PANTHER" id="PTHR43884:SF20">
    <property type="entry name" value="ACYL-COA DEHYDROGENASE FADE28"/>
    <property type="match status" value="1"/>
</dbReference>
<comment type="similarity">
    <text evidence="2">Belongs to the acyl-CoA dehydrogenase family.</text>
</comment>
<evidence type="ECO:0000256" key="3">
    <source>
        <dbReference type="ARBA" id="ARBA00022630"/>
    </source>
</evidence>
<evidence type="ECO:0000313" key="9">
    <source>
        <dbReference type="Proteomes" id="UP000389128"/>
    </source>
</evidence>
<sequence length="362" mass="38099">MTTDLETIGMLRDSAARYADDNYSFHQRWAVLEQPEGYSRQAWSDFAEFGFLALRLPEDDGGLDADAVAIGAVMEIAGSRLLMEPLLASAIVGTGLLLKQGSAAQKAALLPALADGSLVLVLADDDEAGPCVIDGNRITGAKLGVLHGDIAGKFLVSAIDAASGAAVVALVDADAAGLSRHNYKLVDGRGAATLRLDGAVAERLQPESGQPAAAALADIRDEATVALCAETLGIVRSLVHTTNEYLKVRKQFGKFIGSNQALQHRMVDCLLLQEEVRALTAAAQQALAGPAEGRVRIVSGARAYIVTAARQVANEAIQMHGGVGVTDEVDVSHYFRRLMVIAALFGNRDAHFARFVDAALTA</sequence>
<dbReference type="SUPFAM" id="SSF47203">
    <property type="entry name" value="Acyl-CoA dehydrogenase C-terminal domain-like"/>
    <property type="match status" value="1"/>
</dbReference>
<dbReference type="Gene3D" id="2.40.110.10">
    <property type="entry name" value="Butyryl-CoA Dehydrogenase, subunit A, domain 2"/>
    <property type="match status" value="1"/>
</dbReference>
<dbReference type="Pfam" id="PF02771">
    <property type="entry name" value="Acyl-CoA_dh_N"/>
    <property type="match status" value="1"/>
</dbReference>
<name>A0A6C2CM70_9RHOO</name>
<dbReference type="InterPro" id="IPR046373">
    <property type="entry name" value="Acyl-CoA_Oxase/DH_mid-dom_sf"/>
</dbReference>
<dbReference type="OrthoDB" id="9770681at2"/>
<evidence type="ECO:0000259" key="6">
    <source>
        <dbReference type="Pfam" id="PF00441"/>
    </source>
</evidence>
<dbReference type="InterPro" id="IPR009075">
    <property type="entry name" value="AcylCo_DH/oxidase_C"/>
</dbReference>
<dbReference type="InterPro" id="IPR009100">
    <property type="entry name" value="AcylCoA_DH/oxidase_NM_dom_sf"/>
</dbReference>
<comment type="caution">
    <text evidence="8">The sequence shown here is derived from an EMBL/GenBank/DDBJ whole genome shotgun (WGS) entry which is preliminary data.</text>
</comment>
<dbReference type="CDD" id="cd00567">
    <property type="entry name" value="ACAD"/>
    <property type="match status" value="1"/>
</dbReference>
<comment type="cofactor">
    <cofactor evidence="1">
        <name>FAD</name>
        <dbReference type="ChEBI" id="CHEBI:57692"/>
    </cofactor>
</comment>
<dbReference type="Gene3D" id="1.20.140.10">
    <property type="entry name" value="Butyryl-CoA Dehydrogenase, subunit A, domain 3"/>
    <property type="match status" value="1"/>
</dbReference>
<keyword evidence="3" id="KW-0285">Flavoprotein</keyword>
<evidence type="ECO:0000259" key="7">
    <source>
        <dbReference type="Pfam" id="PF02771"/>
    </source>
</evidence>
<protein>
    <submittedName>
        <fullName evidence="8">Acyl-CoA dehydrogenase</fullName>
    </submittedName>
</protein>
<keyword evidence="9" id="KW-1185">Reference proteome</keyword>
<accession>A0A6C2CM70</accession>
<dbReference type="GO" id="GO:0003995">
    <property type="term" value="F:acyl-CoA dehydrogenase activity"/>
    <property type="evidence" value="ECO:0007669"/>
    <property type="project" value="TreeGrafter"/>
</dbReference>
<dbReference type="Pfam" id="PF00441">
    <property type="entry name" value="Acyl-CoA_dh_1"/>
    <property type="match status" value="1"/>
</dbReference>
<dbReference type="InterPro" id="IPR013786">
    <property type="entry name" value="AcylCoA_DH/ox_N"/>
</dbReference>
<evidence type="ECO:0000313" key="8">
    <source>
        <dbReference type="EMBL" id="TYC55304.1"/>
    </source>
</evidence>
<dbReference type="RefSeq" id="WP_148579871.1">
    <property type="nucleotide sequence ID" value="NZ_SDKK01000013.1"/>
</dbReference>
<dbReference type="SUPFAM" id="SSF56645">
    <property type="entry name" value="Acyl-CoA dehydrogenase NM domain-like"/>
    <property type="match status" value="1"/>
</dbReference>
<keyword evidence="4" id="KW-0274">FAD</keyword>
<proteinExistence type="inferred from homology"/>